<dbReference type="Proteomes" id="UP000078397">
    <property type="component" value="Unassembled WGS sequence"/>
</dbReference>
<accession>A0A179FC99</accession>
<sequence length="54" mass="5498">MAGEVCRRLVDPAGVHATGPALGITEGRSAGRGVSEMVRLFACFGNHSESPSVG</sequence>
<organism evidence="1 2">
    <name type="scientific">Pochonia chlamydosporia 170</name>
    <dbReference type="NCBI Taxonomy" id="1380566"/>
    <lineage>
        <taxon>Eukaryota</taxon>
        <taxon>Fungi</taxon>
        <taxon>Dikarya</taxon>
        <taxon>Ascomycota</taxon>
        <taxon>Pezizomycotina</taxon>
        <taxon>Sordariomycetes</taxon>
        <taxon>Hypocreomycetidae</taxon>
        <taxon>Hypocreales</taxon>
        <taxon>Clavicipitaceae</taxon>
        <taxon>Pochonia</taxon>
    </lineage>
</organism>
<gene>
    <name evidence="1" type="ORF">VFPPC_16437</name>
</gene>
<proteinExistence type="predicted"/>
<dbReference type="RefSeq" id="XP_018140775.1">
    <property type="nucleotide sequence ID" value="XM_018294190.1"/>
</dbReference>
<comment type="caution">
    <text evidence="1">The sequence shown here is derived from an EMBL/GenBank/DDBJ whole genome shotgun (WGS) entry which is preliminary data.</text>
</comment>
<dbReference type="EMBL" id="LSBJ02000006">
    <property type="protein sequence ID" value="OAQ63195.1"/>
    <property type="molecule type" value="Genomic_DNA"/>
</dbReference>
<evidence type="ECO:0000313" key="1">
    <source>
        <dbReference type="EMBL" id="OAQ63195.1"/>
    </source>
</evidence>
<protein>
    <submittedName>
        <fullName evidence="1">Uncharacterized protein</fullName>
    </submittedName>
</protein>
<dbReference type="GeneID" id="28858184"/>
<evidence type="ECO:0000313" key="2">
    <source>
        <dbReference type="Proteomes" id="UP000078397"/>
    </source>
</evidence>
<dbReference type="KEGG" id="pchm:VFPPC_16437"/>
<reference evidence="1 2" key="1">
    <citation type="journal article" date="2016" name="PLoS Pathog.">
        <title>Biosynthesis of antibiotic leucinostatins in bio-control fungus Purpureocillium lilacinum and their inhibition on phytophthora revealed by genome mining.</title>
        <authorList>
            <person name="Wang G."/>
            <person name="Liu Z."/>
            <person name="Lin R."/>
            <person name="Li E."/>
            <person name="Mao Z."/>
            <person name="Ling J."/>
            <person name="Yang Y."/>
            <person name="Yin W.B."/>
            <person name="Xie B."/>
        </authorList>
    </citation>
    <scope>NUCLEOTIDE SEQUENCE [LARGE SCALE GENOMIC DNA]</scope>
    <source>
        <strain evidence="1">170</strain>
    </source>
</reference>
<keyword evidence="2" id="KW-1185">Reference proteome</keyword>
<name>A0A179FC99_METCM</name>
<dbReference type="AlphaFoldDB" id="A0A179FC99"/>